<proteinExistence type="inferred from homology"/>
<dbReference type="SUPFAM" id="SSF52540">
    <property type="entry name" value="P-loop containing nucleoside triphosphate hydrolases"/>
    <property type="match status" value="1"/>
</dbReference>
<evidence type="ECO:0000256" key="6">
    <source>
        <dbReference type="ARBA" id="ARBA00022741"/>
    </source>
</evidence>
<keyword evidence="3" id="KW-0444">Lipid biosynthesis</keyword>
<dbReference type="GO" id="GO:0009245">
    <property type="term" value="P:lipid A biosynthetic process"/>
    <property type="evidence" value="ECO:0007669"/>
    <property type="project" value="UniProtKB-KW"/>
</dbReference>
<dbReference type="GO" id="GO:0009244">
    <property type="term" value="P:lipopolysaccharide core region biosynthetic process"/>
    <property type="evidence" value="ECO:0007669"/>
    <property type="project" value="TreeGrafter"/>
</dbReference>
<dbReference type="PANTHER" id="PTHR42724">
    <property type="entry name" value="TETRAACYLDISACCHARIDE 4'-KINASE"/>
    <property type="match status" value="1"/>
</dbReference>
<dbReference type="EC" id="2.7.1.130" evidence="2"/>
<keyword evidence="9" id="KW-0443">Lipid metabolism</keyword>
<evidence type="ECO:0000256" key="1">
    <source>
        <dbReference type="ARBA" id="ARBA00004870"/>
    </source>
</evidence>
<reference evidence="10" key="1">
    <citation type="submission" date="2019-03" db="EMBL/GenBank/DDBJ databases">
        <title>Single cell metagenomics reveals metabolic interactions within the superorganism composed of flagellate Streblomastix strix and complex community of Bacteroidetes bacteria on its surface.</title>
        <authorList>
            <person name="Treitli S.C."/>
            <person name="Kolisko M."/>
            <person name="Husnik F."/>
            <person name="Keeling P."/>
            <person name="Hampl V."/>
        </authorList>
    </citation>
    <scope>NUCLEOTIDE SEQUENCE</scope>
    <source>
        <strain evidence="10">STM</strain>
    </source>
</reference>
<dbReference type="NCBIfam" id="TIGR00682">
    <property type="entry name" value="lpxK"/>
    <property type="match status" value="1"/>
</dbReference>
<evidence type="ECO:0000256" key="7">
    <source>
        <dbReference type="ARBA" id="ARBA00022777"/>
    </source>
</evidence>
<gene>
    <name evidence="10" type="ORF">EZS27_005150</name>
</gene>
<sequence>MTESDYHKFMAEECFFNIKTCLYPVSFLYGMGVYLRNKLFDWKVFHSKIYNIPIICIGNLAVGGTGKTPHTEYLIELLRNEFGVAVLSRGYKRKTKGYILADAESNAQSIGDEPYQIKKKYPEICVAVDENRRHGIEKLVCLEQFSIDVILLDDAFQHRYVQSGISILLTDYHRLFCDDVLLPVGYLREPVSGKKRAEIVIVTKCPKYLSSIDCDVITKRLKIFPYQQLYFSVFDYGDLIPVFPNVQTVGKRKLEDVTEDESILLVTGIASPVAIIEVLKSHTQNINTLSFADHHDFSEPDIALIEKRFIGGVGKRIVVTTEKDAVRLICHPEMADEVKKHFFVLPIKIKFLKEQQNIFNEKITNYVRKNKTPLINLL</sequence>
<dbReference type="GO" id="GO:0005886">
    <property type="term" value="C:plasma membrane"/>
    <property type="evidence" value="ECO:0007669"/>
    <property type="project" value="TreeGrafter"/>
</dbReference>
<dbReference type="InterPro" id="IPR027417">
    <property type="entry name" value="P-loop_NTPase"/>
</dbReference>
<dbReference type="AlphaFoldDB" id="A0A5J4SQ09"/>
<dbReference type="PANTHER" id="PTHR42724:SF1">
    <property type="entry name" value="TETRAACYLDISACCHARIDE 4'-KINASE, MITOCHONDRIAL-RELATED"/>
    <property type="match status" value="1"/>
</dbReference>
<evidence type="ECO:0000313" key="10">
    <source>
        <dbReference type="EMBL" id="KAA6347350.1"/>
    </source>
</evidence>
<dbReference type="HAMAP" id="MF_00409">
    <property type="entry name" value="LpxK"/>
    <property type="match status" value="1"/>
</dbReference>
<evidence type="ECO:0000256" key="2">
    <source>
        <dbReference type="ARBA" id="ARBA00012071"/>
    </source>
</evidence>
<name>A0A5J4SQ09_9ZZZZ</name>
<protein>
    <recommendedName>
        <fullName evidence="2">tetraacyldisaccharide 4'-kinase</fullName>
        <ecNumber evidence="2">2.7.1.130</ecNumber>
    </recommendedName>
</protein>
<comment type="pathway">
    <text evidence="1">Glycolipid biosynthesis; lipid IV(A) biosynthesis; lipid IV(A) from (3R)-3-hydroxytetradecanoyl-[acyl-carrier-protein] and UDP-N-acetyl-alpha-D-glucosamine: step 6/6.</text>
</comment>
<dbReference type="EMBL" id="SNRY01000098">
    <property type="protein sequence ID" value="KAA6347350.1"/>
    <property type="molecule type" value="Genomic_DNA"/>
</dbReference>
<accession>A0A5J4SQ09</accession>
<dbReference type="Pfam" id="PF02606">
    <property type="entry name" value="LpxK"/>
    <property type="match status" value="1"/>
</dbReference>
<organism evidence="10">
    <name type="scientific">termite gut metagenome</name>
    <dbReference type="NCBI Taxonomy" id="433724"/>
    <lineage>
        <taxon>unclassified sequences</taxon>
        <taxon>metagenomes</taxon>
        <taxon>organismal metagenomes</taxon>
    </lineage>
</organism>
<dbReference type="GO" id="GO:0009029">
    <property type="term" value="F:lipid-A 4'-kinase activity"/>
    <property type="evidence" value="ECO:0007669"/>
    <property type="project" value="UniProtKB-EC"/>
</dbReference>
<keyword evidence="6" id="KW-0547">Nucleotide-binding</keyword>
<keyword evidence="4" id="KW-0441">Lipid A biosynthesis</keyword>
<keyword evidence="8" id="KW-0067">ATP-binding</keyword>
<dbReference type="UniPathway" id="UPA00359">
    <property type="reaction ID" value="UER00482"/>
</dbReference>
<evidence type="ECO:0000256" key="9">
    <source>
        <dbReference type="ARBA" id="ARBA00023098"/>
    </source>
</evidence>
<comment type="caution">
    <text evidence="10">The sequence shown here is derived from an EMBL/GenBank/DDBJ whole genome shotgun (WGS) entry which is preliminary data.</text>
</comment>
<evidence type="ECO:0000256" key="3">
    <source>
        <dbReference type="ARBA" id="ARBA00022516"/>
    </source>
</evidence>
<keyword evidence="7 10" id="KW-0418">Kinase</keyword>
<evidence type="ECO:0000256" key="4">
    <source>
        <dbReference type="ARBA" id="ARBA00022556"/>
    </source>
</evidence>
<keyword evidence="5 10" id="KW-0808">Transferase</keyword>
<dbReference type="GO" id="GO:0005524">
    <property type="term" value="F:ATP binding"/>
    <property type="evidence" value="ECO:0007669"/>
    <property type="project" value="UniProtKB-KW"/>
</dbReference>
<evidence type="ECO:0000256" key="8">
    <source>
        <dbReference type="ARBA" id="ARBA00022840"/>
    </source>
</evidence>
<evidence type="ECO:0000256" key="5">
    <source>
        <dbReference type="ARBA" id="ARBA00022679"/>
    </source>
</evidence>
<dbReference type="InterPro" id="IPR003758">
    <property type="entry name" value="LpxK"/>
</dbReference>